<dbReference type="Proteomes" id="UP001064489">
    <property type="component" value="Chromosome 13"/>
</dbReference>
<proteinExistence type="predicted"/>
<dbReference type="AlphaFoldDB" id="A0AAD5P5P3"/>
<comment type="caution">
    <text evidence="1">The sequence shown here is derived from an EMBL/GenBank/DDBJ whole genome shotgun (WGS) entry which is preliminary data.</text>
</comment>
<keyword evidence="2" id="KW-1185">Reference proteome</keyword>
<dbReference type="EMBL" id="JAJSOW010000002">
    <property type="protein sequence ID" value="KAI9198724.1"/>
    <property type="molecule type" value="Genomic_DNA"/>
</dbReference>
<organism evidence="1 2">
    <name type="scientific">Acer negundo</name>
    <name type="common">Box elder</name>
    <dbReference type="NCBI Taxonomy" id="4023"/>
    <lineage>
        <taxon>Eukaryota</taxon>
        <taxon>Viridiplantae</taxon>
        <taxon>Streptophyta</taxon>
        <taxon>Embryophyta</taxon>
        <taxon>Tracheophyta</taxon>
        <taxon>Spermatophyta</taxon>
        <taxon>Magnoliopsida</taxon>
        <taxon>eudicotyledons</taxon>
        <taxon>Gunneridae</taxon>
        <taxon>Pentapetalae</taxon>
        <taxon>rosids</taxon>
        <taxon>malvids</taxon>
        <taxon>Sapindales</taxon>
        <taxon>Sapindaceae</taxon>
        <taxon>Hippocastanoideae</taxon>
        <taxon>Acereae</taxon>
        <taxon>Acer</taxon>
    </lineage>
</organism>
<gene>
    <name evidence="1" type="ORF">LWI28_021213</name>
</gene>
<evidence type="ECO:0000313" key="2">
    <source>
        <dbReference type="Proteomes" id="UP001064489"/>
    </source>
</evidence>
<sequence>MGKEFFSGKLCHILLYRELIYPGARPDEIWFRVSQRAVRFGKEKFLVVTGLRLMHMRPGLSRRLMMIRLMRSKARTTRMMRSNRS</sequence>
<evidence type="ECO:0000313" key="1">
    <source>
        <dbReference type="EMBL" id="KAI9198724.1"/>
    </source>
</evidence>
<protein>
    <submittedName>
        <fullName evidence="1">Uncharacterized protein</fullName>
    </submittedName>
</protein>
<reference evidence="1 2" key="1">
    <citation type="journal article" date="2022" name="Plant J.">
        <title>Strategies of tolerance reflected in two North American maple genomes.</title>
        <authorList>
            <person name="McEvoy S.L."/>
            <person name="Sezen U.U."/>
            <person name="Trouern-Trend A."/>
            <person name="McMahon S.M."/>
            <person name="Schaberg P.G."/>
            <person name="Yang J."/>
            <person name="Wegrzyn J.L."/>
            <person name="Swenson N.G."/>
        </authorList>
    </citation>
    <scope>NUCLEOTIDE SEQUENCE [LARGE SCALE GENOMIC DNA]</scope>
    <source>
        <strain evidence="1">91603</strain>
    </source>
</reference>
<accession>A0AAD5P5P3</accession>
<name>A0AAD5P5P3_ACENE</name>